<keyword evidence="3" id="KW-0732">Signal</keyword>
<proteinExistence type="predicted"/>
<feature type="chain" id="PRO_5012510404" evidence="3">
    <location>
        <begin position="28"/>
        <end position="660"/>
    </location>
</feature>
<keyword evidence="2" id="KW-1133">Transmembrane helix</keyword>
<dbReference type="Pfam" id="PF19516">
    <property type="entry name" value="DUF6049"/>
    <property type="match status" value="1"/>
</dbReference>
<keyword evidence="2" id="KW-0812">Transmembrane</keyword>
<feature type="region of interest" description="Disordered" evidence="1">
    <location>
        <begin position="481"/>
        <end position="510"/>
    </location>
</feature>
<feature type="compositionally biased region" description="Acidic residues" evidence="1">
    <location>
        <begin position="359"/>
        <end position="368"/>
    </location>
</feature>
<protein>
    <submittedName>
        <fullName evidence="4">Uncharacterized protein</fullName>
    </submittedName>
</protein>
<evidence type="ECO:0000313" key="5">
    <source>
        <dbReference type="Proteomes" id="UP000198122"/>
    </source>
</evidence>
<evidence type="ECO:0000256" key="2">
    <source>
        <dbReference type="SAM" id="Phobius"/>
    </source>
</evidence>
<dbReference type="EMBL" id="FYEZ01000001">
    <property type="protein sequence ID" value="SNC65301.1"/>
    <property type="molecule type" value="Genomic_DNA"/>
</dbReference>
<accession>A0A212THJ9</accession>
<dbReference type="InterPro" id="IPR046112">
    <property type="entry name" value="DUF6049"/>
</dbReference>
<keyword evidence="2" id="KW-0472">Membrane</keyword>
<keyword evidence="5" id="KW-1185">Reference proteome</keyword>
<feature type="transmembrane region" description="Helical" evidence="2">
    <location>
        <begin position="626"/>
        <end position="644"/>
    </location>
</feature>
<evidence type="ECO:0000256" key="1">
    <source>
        <dbReference type="SAM" id="MobiDB-lite"/>
    </source>
</evidence>
<sequence>MRLIARGTALALAVCAGLVVPTHPAAAEGDDADPGVDLAISRVDPGWLTAGESGELTTTVEVPAGAAVEDLRVTFSSAPLIHGREETGRWLDHDGASPADRERLAVEELPAGGGERELRLPVEAPEVDEPAILPLVVAVSGRVDGRRTVLDAQRTAIPVLPEGAEETASPHRVGWFLPVTVPLTSDLFAGDRTDRQDAWSDAVTHSPSVQVADELGEQVTLAVDPALVSALPPERLQELGLDRRAWRLPRTDVRPVDLHPGADDSLWQNASRVLVKHPRPLVVDESPVSGRLGSGRELASWLDRSHGPRIVLAPSGFRGRSTTDSVDDRGNWWERSRVGWVDQELSHHLGASPDPADGSAEDPDDPEDDRGAAVPTQALLALTAATWAEEERDGEVVVRLDPTGPGGRALVAAVEAAGDAPWLEAVPASELLDCTAGDCGRAPADGSARWSSVEPRTPPHREELPAALEQQVTALAGSVEEDEATRLRDAVTAQASRRWTSPAEREEGRAGIDQSVRTLTEALDVEDSTVNLLADSATLRVTVANTGGTDFENLRVHISPGNNRATVEQPEERLSIRSRGTSNVSVTTHAHAIGQVPLRVTVTTADGSTVLSRGEVLVNARPADSWVYAGLGIVTALLIIVGVWRTVRRRPDHPEPGDTE</sequence>
<reference evidence="4 5" key="1">
    <citation type="submission" date="2017-06" db="EMBL/GenBank/DDBJ databases">
        <authorList>
            <person name="Kim H.J."/>
            <person name="Triplett B.A."/>
        </authorList>
    </citation>
    <scope>NUCLEOTIDE SEQUENCE [LARGE SCALE GENOMIC DNA]</scope>
    <source>
        <strain evidence="4 5">DSM 22179</strain>
    </source>
</reference>
<organism evidence="4 5">
    <name type="scientific">Kytococcus aerolatus</name>
    <dbReference type="NCBI Taxonomy" id="592308"/>
    <lineage>
        <taxon>Bacteria</taxon>
        <taxon>Bacillati</taxon>
        <taxon>Actinomycetota</taxon>
        <taxon>Actinomycetes</taxon>
        <taxon>Micrococcales</taxon>
        <taxon>Kytococcaceae</taxon>
        <taxon>Kytococcus</taxon>
    </lineage>
</organism>
<dbReference type="AlphaFoldDB" id="A0A212THJ9"/>
<evidence type="ECO:0000256" key="3">
    <source>
        <dbReference type="SAM" id="SignalP"/>
    </source>
</evidence>
<name>A0A212THJ9_9MICO</name>
<dbReference type="Proteomes" id="UP000198122">
    <property type="component" value="Unassembled WGS sequence"/>
</dbReference>
<evidence type="ECO:0000313" key="4">
    <source>
        <dbReference type="EMBL" id="SNC65301.1"/>
    </source>
</evidence>
<feature type="region of interest" description="Disordered" evidence="1">
    <location>
        <begin position="347"/>
        <end position="371"/>
    </location>
</feature>
<gene>
    <name evidence="4" type="ORF">SAMN05445756_1295</name>
</gene>
<feature type="signal peptide" evidence="3">
    <location>
        <begin position="1"/>
        <end position="27"/>
    </location>
</feature>